<dbReference type="Proteomes" id="UP001628156">
    <property type="component" value="Unassembled WGS sequence"/>
</dbReference>
<name>A0ABQ0DPI6_9EUKA</name>
<dbReference type="InterPro" id="IPR015155">
    <property type="entry name" value="PFU"/>
</dbReference>
<evidence type="ECO:0000313" key="4">
    <source>
        <dbReference type="EMBL" id="GAB1224755.1"/>
    </source>
</evidence>
<evidence type="ECO:0000259" key="2">
    <source>
        <dbReference type="PROSITE" id="PS51394"/>
    </source>
</evidence>
<dbReference type="Gene3D" id="3.10.20.870">
    <property type="entry name" value="PFU (PLAA family ubiquitin binding), C-terminal domain"/>
    <property type="match status" value="1"/>
</dbReference>
<evidence type="ECO:0000259" key="3">
    <source>
        <dbReference type="PROSITE" id="PS51396"/>
    </source>
</evidence>
<reference evidence="4 5" key="1">
    <citation type="journal article" date="2019" name="PLoS Negl. Trop. Dis.">
        <title>Whole genome sequencing of Entamoeba nuttalli reveals mammalian host-related molecular signatures and a novel octapeptide-repeat surface protein.</title>
        <authorList>
            <person name="Tanaka M."/>
            <person name="Makiuchi T."/>
            <person name="Komiyama T."/>
            <person name="Shiina T."/>
            <person name="Osaki K."/>
            <person name="Tachibana H."/>
        </authorList>
    </citation>
    <scope>NUCLEOTIDE SEQUENCE [LARGE SCALE GENOMIC DNA]</scope>
    <source>
        <strain evidence="4 5">P19-061405</strain>
    </source>
</reference>
<dbReference type="Gene3D" id="1.25.10.10">
    <property type="entry name" value="Leucine-rich Repeat Variant"/>
    <property type="match status" value="1"/>
</dbReference>
<sequence>MQIGIDENDPNILHFNVEIEGGKTCDLKYRIGDNVFTAAQDFLIQNNLPQHHLDTVAHFITENTQGLKPQTTILPALQRKKFPIKNYEKLQELLRVGCRTDNELIAIATMAQFIKSGKGFHLTIEMKTAIAILLDYALQNHEILPPLFDLFGGLCLKCLDSVKYFETISAYSQLFGVVSSMIDNGTITMPIKIMFIKFLANSFITTPPEMYMNMVYSTYGKLLPFLLNEMTLAVTNNNLNMQGAIAGVVLNLSISAINSSIAGMLADGLYELASQLYVISNDETIRAILLLSIGNFIKQDVLARNEFIKKEELITSIKASQDQNIQAIWKEINELIYGVSN</sequence>
<dbReference type="Pfam" id="PF08324">
    <property type="entry name" value="PUL"/>
    <property type="match status" value="1"/>
</dbReference>
<dbReference type="InterPro" id="IPR038122">
    <property type="entry name" value="PFU_sf"/>
</dbReference>
<dbReference type="InterPro" id="IPR013535">
    <property type="entry name" value="PUL_dom"/>
</dbReference>
<proteinExistence type="predicted"/>
<dbReference type="Pfam" id="PF09070">
    <property type="entry name" value="PFU"/>
    <property type="match status" value="1"/>
</dbReference>
<keyword evidence="5" id="KW-1185">Reference proteome</keyword>
<dbReference type="PROSITE" id="PS51394">
    <property type="entry name" value="PFU"/>
    <property type="match status" value="1"/>
</dbReference>
<gene>
    <name evidence="4" type="ORF">ENUP19_0218G0006</name>
</gene>
<protein>
    <submittedName>
        <fullName evidence="4">Uncharacterized protein</fullName>
    </submittedName>
</protein>
<dbReference type="PROSITE" id="PS51396">
    <property type="entry name" value="PUL"/>
    <property type="match status" value="1"/>
</dbReference>
<feature type="domain" description="PUL" evidence="3">
    <location>
        <begin position="72"/>
        <end position="339"/>
    </location>
</feature>
<evidence type="ECO:0000256" key="1">
    <source>
        <dbReference type="ARBA" id="ARBA00004496"/>
    </source>
</evidence>
<dbReference type="EMBL" id="BAAFRS010000218">
    <property type="protein sequence ID" value="GAB1224755.1"/>
    <property type="molecule type" value="Genomic_DNA"/>
</dbReference>
<evidence type="ECO:0000313" key="5">
    <source>
        <dbReference type="Proteomes" id="UP001628156"/>
    </source>
</evidence>
<comment type="caution">
    <text evidence="4">The sequence shown here is derived from an EMBL/GenBank/DDBJ whole genome shotgun (WGS) entry which is preliminary data.</text>
</comment>
<organism evidence="4 5">
    <name type="scientific">Entamoeba nuttalli</name>
    <dbReference type="NCBI Taxonomy" id="412467"/>
    <lineage>
        <taxon>Eukaryota</taxon>
        <taxon>Amoebozoa</taxon>
        <taxon>Evosea</taxon>
        <taxon>Archamoebae</taxon>
        <taxon>Mastigamoebida</taxon>
        <taxon>Entamoebidae</taxon>
        <taxon>Entamoeba</taxon>
    </lineage>
</organism>
<feature type="domain" description="PFU" evidence="2">
    <location>
        <begin position="1"/>
        <end position="74"/>
    </location>
</feature>
<comment type="subcellular location">
    <subcellularLocation>
        <location evidence="1">Cytoplasm</location>
    </subcellularLocation>
</comment>
<dbReference type="InterPro" id="IPR011989">
    <property type="entry name" value="ARM-like"/>
</dbReference>
<accession>A0ABQ0DPI6</accession>